<name>A0AAW8PAT7_9HYPH</name>
<organism evidence="1 2">
    <name type="scientific">Rhizobium redzepovicii</name>
    <dbReference type="NCBI Taxonomy" id="2867518"/>
    <lineage>
        <taxon>Bacteria</taxon>
        <taxon>Pseudomonadati</taxon>
        <taxon>Pseudomonadota</taxon>
        <taxon>Alphaproteobacteria</taxon>
        <taxon>Hyphomicrobiales</taxon>
        <taxon>Rhizobiaceae</taxon>
        <taxon>Rhizobium/Agrobacterium group</taxon>
        <taxon>Rhizobium</taxon>
    </lineage>
</organism>
<sequence length="309" mass="35508">MLMTLQDGFETYIDRCVFKTEEDFRVDGPVLGWLGSDDHPVATVEDRLNAHIISRRPNGNLDVWGPLSETGFEHLSLDDALVLGFTTTEYQAGLRHRLLRGLLIQSEEQLSAEIVPPADEWEAAEREGLGDWTEWNPVRRVPYPLEESFERNEVIGWAAGNMLDGNDLPDDRFLRQTIVRDRVTDGLLRNGVQLRDCGIESLSLRDALVLGFTTTDYQTALRVRVLERRHIFDEADLEISKMPPNAVRHGLETHGRDCSFRIGKGFLWTHESWEKERALREWVSRVERPKFMKPISRPSEDLPTPSFSR</sequence>
<comment type="caution">
    <text evidence="1">The sequence shown here is derived from an EMBL/GenBank/DDBJ whole genome shotgun (WGS) entry which is preliminary data.</text>
</comment>
<dbReference type="EMBL" id="JAVLSH010000025">
    <property type="protein sequence ID" value="MDR9764137.1"/>
    <property type="molecule type" value="Genomic_DNA"/>
</dbReference>
<keyword evidence="2" id="KW-1185">Reference proteome</keyword>
<accession>A0AAW8PAT7</accession>
<dbReference type="Proteomes" id="UP001269402">
    <property type="component" value="Unassembled WGS sequence"/>
</dbReference>
<protein>
    <submittedName>
        <fullName evidence="1">Uncharacterized protein</fullName>
    </submittedName>
</protein>
<dbReference type="AlphaFoldDB" id="A0AAW8PAT7"/>
<reference evidence="2" key="1">
    <citation type="submission" date="2023-07" db="EMBL/GenBank/DDBJ databases">
        <title>Genomic characterization of faba bean (Vicia faba) microsymbionts in Mexican soils.</title>
        <authorList>
            <person name="Rivera Orduna F.N."/>
            <person name="Guevara-Luna J."/>
            <person name="Yan J."/>
            <person name="Arroyo-Herrera I."/>
            <person name="Li Y."/>
            <person name="Vasquez-Murrieta M.S."/>
            <person name="Wang E.T."/>
        </authorList>
    </citation>
    <scope>NUCLEOTIDE SEQUENCE [LARGE SCALE GENOMIC DNA]</scope>
    <source>
        <strain evidence="2">CH6</strain>
    </source>
</reference>
<dbReference type="RefSeq" id="WP_310808844.1">
    <property type="nucleotide sequence ID" value="NZ_JAVLSH010000025.1"/>
</dbReference>
<evidence type="ECO:0000313" key="2">
    <source>
        <dbReference type="Proteomes" id="UP001269402"/>
    </source>
</evidence>
<evidence type="ECO:0000313" key="1">
    <source>
        <dbReference type="EMBL" id="MDR9764137.1"/>
    </source>
</evidence>
<gene>
    <name evidence="1" type="ORF">RJJ37_31715</name>
</gene>
<proteinExistence type="predicted"/>